<evidence type="ECO:0000256" key="5">
    <source>
        <dbReference type="ARBA" id="ARBA00022889"/>
    </source>
</evidence>
<feature type="compositionally biased region" description="Basic and acidic residues" evidence="10">
    <location>
        <begin position="924"/>
        <end position="942"/>
    </location>
</feature>
<dbReference type="InterPro" id="IPR013098">
    <property type="entry name" value="Ig_I-set"/>
</dbReference>
<evidence type="ECO:0000256" key="10">
    <source>
        <dbReference type="SAM" id="MobiDB-lite"/>
    </source>
</evidence>
<feature type="region of interest" description="Disordered" evidence="10">
    <location>
        <begin position="894"/>
        <end position="953"/>
    </location>
</feature>
<feature type="domain" description="Fibronectin type-III" evidence="13">
    <location>
        <begin position="260"/>
        <end position="358"/>
    </location>
</feature>
<dbReference type="InterPro" id="IPR036116">
    <property type="entry name" value="FN3_sf"/>
</dbReference>
<sequence length="1250" mass="139160">IIPGHYSAIASGPHYEVYPNGSLLIKDTQPEDGGFYSCQANNGIESGLSKVVFLTVHVPPRFETKFRSKKATKGKEVKLKCRATGDHPMTIVWSVNGQRLNPSNNPRFNLREQVGKKEISSEITILAADRQDSANFTCHVSNSFGHHDTRVMLVVQEPPDLPREVKVLEKKSRSAVIGWSIPFDGNSNITRYILQCSPSQGWQNHVINLTVDRTESTATLKGLRPAQSYRCKVSAENGVGIGPSSEEVSVITTEEVPGGPPQGVKAEAVDSQTVHVTWQPPERELWNGPLKGYYVGYKVHNSDAPYLYKNLEVGKHTREEVVLSQLEKFTSYTILVQAYNSMGAGPRSDEVVVRTLEDVPSEPPKNLQCSPMTSETLLVKWESPPLDSIHGVLQGYTILYRPVEEKPATGYEERTVTREEAKLTHLQKFTNYSIAVMAYTQKGSGVKSNPIFCRTLEDAPSAPADIKAVVVSKDTIWVVWKPPSQPNGIITNYSLFWRSTANGYKNATVIQVQAGQLDYKVSGLQESSRNEFWVTASTNRGEGDPTRVVSQTTTRRVPARIINFGRTLTVPFGGKVSLPCHAVGHPEPGRKWTIGSKPFIKSEQIEVQKDGSLYIRKLQYLNTDNYTCHVHNKHGADEITYSLNMQAPFQGVEVKLLSSSLTSANFSISDTFMEGNVQDFSVHYKPEGGQWKQHRLDGKERQFTLQGLRCGTSYRLYLVAFTRETQKRSEQVLFRTEGSAPPTPIKEELLSANATHILIHLSAWEKRQSCPVTRMVIEYRLQSQDQWITFLDKMTPIHRNHVVIPDLNSETWYVVRISAHSDVGSVRAKYDIKTRRQFIAFPPDSSNPGHVSSSTSFFEDTTTLVSMVSSVVVLIAGVVAVVCLVMYKRRRNNNNRHHYRPTRTQATVSSSRSDVATTTALMSHTEKKSQRSEASRQSHSRELPSYFSSPVRKVTPSNNVAQAKQLNNSPSTSHYFEDEIAPYATFRLPEEGVHNEETEEFKTFSVKHGEPPYLTKASLDPPSKTGKGGDEFYSHSQCTAPNSHSLTSGSSNQEELMRAYEYARRHPPPSSNYEQTRGLSHTSGTTESEATDPGIRQFTGSPPKPNERRQGACFTPGLPSSTPATKRNSSSSDEVTPVNSPPQTRELVANFGALPRDKSRQSWGGAKSRAQPACRRSSKGIKKGLSSDESDSEGTIYTFSQADTVVLRGSSGNELSETECDWDRLTRFSRGPFPRRPPPRTTTKSDVIDC</sequence>
<evidence type="ECO:0000256" key="11">
    <source>
        <dbReference type="SAM" id="Phobius"/>
    </source>
</evidence>
<name>A0ABM1TEB6_LIMPO</name>
<dbReference type="RefSeq" id="XP_022254222.1">
    <property type="nucleotide sequence ID" value="XM_022398514.1"/>
</dbReference>
<keyword evidence="8" id="KW-1015">Disulfide bond</keyword>
<evidence type="ECO:0000256" key="2">
    <source>
        <dbReference type="ARBA" id="ARBA00022692"/>
    </source>
</evidence>
<evidence type="ECO:0000256" key="1">
    <source>
        <dbReference type="ARBA" id="ARBA00004167"/>
    </source>
</evidence>
<evidence type="ECO:0000256" key="7">
    <source>
        <dbReference type="ARBA" id="ARBA00023136"/>
    </source>
</evidence>
<feature type="domain" description="Ig-like" evidence="12">
    <location>
        <begin position="558"/>
        <end position="644"/>
    </location>
</feature>
<feature type="compositionally biased region" description="Polar residues" evidence="10">
    <location>
        <begin position="902"/>
        <end position="922"/>
    </location>
</feature>
<organism evidence="14 15">
    <name type="scientific">Limulus polyphemus</name>
    <name type="common">Atlantic horseshoe crab</name>
    <dbReference type="NCBI Taxonomy" id="6850"/>
    <lineage>
        <taxon>Eukaryota</taxon>
        <taxon>Metazoa</taxon>
        <taxon>Ecdysozoa</taxon>
        <taxon>Arthropoda</taxon>
        <taxon>Chelicerata</taxon>
        <taxon>Merostomata</taxon>
        <taxon>Xiphosura</taxon>
        <taxon>Limulidae</taxon>
        <taxon>Limulus</taxon>
    </lineage>
</organism>
<evidence type="ECO:0000313" key="15">
    <source>
        <dbReference type="RefSeq" id="XP_022254222.1"/>
    </source>
</evidence>
<feature type="transmembrane region" description="Helical" evidence="11">
    <location>
        <begin position="864"/>
        <end position="887"/>
    </location>
</feature>
<dbReference type="SUPFAM" id="SSF48726">
    <property type="entry name" value="Immunoglobulin"/>
    <property type="match status" value="3"/>
</dbReference>
<feature type="domain" description="Fibronectin type-III" evidence="13">
    <location>
        <begin position="462"/>
        <end position="556"/>
    </location>
</feature>
<dbReference type="SMART" id="SM00060">
    <property type="entry name" value="FN3"/>
    <property type="match status" value="6"/>
</dbReference>
<evidence type="ECO:0000256" key="9">
    <source>
        <dbReference type="ARBA" id="ARBA00023319"/>
    </source>
</evidence>
<feature type="compositionally biased region" description="Polar residues" evidence="10">
    <location>
        <begin position="1071"/>
        <end position="1088"/>
    </location>
</feature>
<dbReference type="SMART" id="SM00409">
    <property type="entry name" value="IG"/>
    <property type="match status" value="3"/>
</dbReference>
<evidence type="ECO:0000256" key="8">
    <source>
        <dbReference type="ARBA" id="ARBA00023157"/>
    </source>
</evidence>
<feature type="domain" description="Ig-like" evidence="12">
    <location>
        <begin position="60"/>
        <end position="154"/>
    </location>
</feature>
<feature type="compositionally biased region" description="Polar residues" evidence="10">
    <location>
        <begin position="1034"/>
        <end position="1054"/>
    </location>
</feature>
<feature type="domain" description="Fibronectin type-III" evidence="13">
    <location>
        <begin position="741"/>
        <end position="844"/>
    </location>
</feature>
<feature type="domain" description="Fibronectin type-III" evidence="13">
    <location>
        <begin position="648"/>
        <end position="739"/>
    </location>
</feature>
<dbReference type="InterPro" id="IPR036179">
    <property type="entry name" value="Ig-like_dom_sf"/>
</dbReference>
<dbReference type="Pfam" id="PF25059">
    <property type="entry name" value="FN3_DSCAM-DSCAML_C"/>
    <property type="match status" value="1"/>
</dbReference>
<feature type="domain" description="Fibronectin type-III" evidence="13">
    <location>
        <begin position="161"/>
        <end position="256"/>
    </location>
</feature>
<protein>
    <submittedName>
        <fullName evidence="15">Down syndrome cell adhesion molecule homolog</fullName>
    </submittedName>
</protein>
<feature type="compositionally biased region" description="Basic and acidic residues" evidence="10">
    <location>
        <begin position="1055"/>
        <end position="1064"/>
    </location>
</feature>
<dbReference type="InterPro" id="IPR013783">
    <property type="entry name" value="Ig-like_fold"/>
</dbReference>
<dbReference type="InterPro" id="IPR003598">
    <property type="entry name" value="Ig_sub2"/>
</dbReference>
<dbReference type="PROSITE" id="PS50835">
    <property type="entry name" value="IG_LIKE"/>
    <property type="match status" value="2"/>
</dbReference>
<keyword evidence="3" id="KW-0732">Signal</keyword>
<dbReference type="Pfam" id="PF00041">
    <property type="entry name" value="fn3"/>
    <property type="match status" value="5"/>
</dbReference>
<dbReference type="PROSITE" id="PS50853">
    <property type="entry name" value="FN3"/>
    <property type="match status" value="6"/>
</dbReference>
<dbReference type="Pfam" id="PF07679">
    <property type="entry name" value="I-set"/>
    <property type="match status" value="2"/>
</dbReference>
<dbReference type="Proteomes" id="UP000694941">
    <property type="component" value="Unplaced"/>
</dbReference>
<evidence type="ECO:0000256" key="4">
    <source>
        <dbReference type="ARBA" id="ARBA00022737"/>
    </source>
</evidence>
<feature type="domain" description="Fibronectin type-III" evidence="13">
    <location>
        <begin position="363"/>
        <end position="458"/>
    </location>
</feature>
<dbReference type="InterPro" id="IPR003961">
    <property type="entry name" value="FN3_dom"/>
</dbReference>
<evidence type="ECO:0000256" key="6">
    <source>
        <dbReference type="ARBA" id="ARBA00022989"/>
    </source>
</evidence>
<keyword evidence="7 11" id="KW-0472">Membrane</keyword>
<dbReference type="InterPro" id="IPR056754">
    <property type="entry name" value="DSCAM/DSCAML_C"/>
</dbReference>
<feature type="compositionally biased region" description="Polar residues" evidence="10">
    <location>
        <begin position="1118"/>
        <end position="1143"/>
    </location>
</feature>
<dbReference type="SUPFAM" id="SSF49265">
    <property type="entry name" value="Fibronectin type III"/>
    <property type="match status" value="3"/>
</dbReference>
<keyword evidence="2 11" id="KW-0812">Transmembrane</keyword>
<keyword evidence="5" id="KW-0130">Cell adhesion</keyword>
<dbReference type="InterPro" id="IPR003599">
    <property type="entry name" value="Ig_sub"/>
</dbReference>
<keyword evidence="14" id="KW-1185">Reference proteome</keyword>
<feature type="non-terminal residue" evidence="15">
    <location>
        <position position="1"/>
    </location>
</feature>
<feature type="region of interest" description="Disordered" evidence="10">
    <location>
        <begin position="1227"/>
        <end position="1250"/>
    </location>
</feature>
<dbReference type="InterPro" id="IPR050964">
    <property type="entry name" value="Striated_Muscle_Regulatory"/>
</dbReference>
<reference evidence="15" key="1">
    <citation type="submission" date="2025-08" db="UniProtKB">
        <authorList>
            <consortium name="RefSeq"/>
        </authorList>
    </citation>
    <scope>IDENTIFICATION</scope>
    <source>
        <tissue evidence="15">Muscle</tissue>
    </source>
</reference>
<dbReference type="PANTHER" id="PTHR13817:SF166">
    <property type="entry name" value="NEURONAL IGCAM-RELATED"/>
    <property type="match status" value="1"/>
</dbReference>
<dbReference type="PANTHER" id="PTHR13817">
    <property type="entry name" value="TITIN"/>
    <property type="match status" value="1"/>
</dbReference>
<keyword evidence="4" id="KW-0677">Repeat</keyword>
<keyword evidence="9" id="KW-0393">Immunoglobulin domain</keyword>
<keyword evidence="6 11" id="KW-1133">Transmembrane helix</keyword>
<dbReference type="CDD" id="cd00063">
    <property type="entry name" value="FN3"/>
    <property type="match status" value="5"/>
</dbReference>
<dbReference type="GeneID" id="106469940"/>
<feature type="region of interest" description="Disordered" evidence="10">
    <location>
        <begin position="997"/>
        <end position="1194"/>
    </location>
</feature>
<gene>
    <name evidence="15" type="primary">LOC106469940</name>
</gene>
<feature type="compositionally biased region" description="Basic and acidic residues" evidence="10">
    <location>
        <begin position="997"/>
        <end position="1010"/>
    </location>
</feature>
<dbReference type="Gene3D" id="2.60.40.10">
    <property type="entry name" value="Immunoglobulins"/>
    <property type="match status" value="9"/>
</dbReference>
<dbReference type="SMART" id="SM00408">
    <property type="entry name" value="IGc2"/>
    <property type="match status" value="2"/>
</dbReference>
<evidence type="ECO:0000313" key="14">
    <source>
        <dbReference type="Proteomes" id="UP000694941"/>
    </source>
</evidence>
<evidence type="ECO:0000259" key="13">
    <source>
        <dbReference type="PROSITE" id="PS50853"/>
    </source>
</evidence>
<dbReference type="InterPro" id="IPR007110">
    <property type="entry name" value="Ig-like_dom"/>
</dbReference>
<accession>A0ABM1TEB6</accession>
<evidence type="ECO:0000259" key="12">
    <source>
        <dbReference type="PROSITE" id="PS50835"/>
    </source>
</evidence>
<evidence type="ECO:0000256" key="3">
    <source>
        <dbReference type="ARBA" id="ARBA00022729"/>
    </source>
</evidence>
<proteinExistence type="predicted"/>
<comment type="subcellular location">
    <subcellularLocation>
        <location evidence="1">Membrane</location>
        <topology evidence="1">Single-pass membrane protein</topology>
    </subcellularLocation>
</comment>